<gene>
    <name evidence="2" type="ORF">ACFSR5_14940</name>
</gene>
<dbReference type="RefSeq" id="WP_380905217.1">
    <property type="nucleotide sequence ID" value="NZ_JBHUEG010000006.1"/>
</dbReference>
<dbReference type="Pfam" id="PF13402">
    <property type="entry name" value="Peptidase_M60"/>
    <property type="match status" value="1"/>
</dbReference>
<dbReference type="SMART" id="SM01276">
    <property type="entry name" value="M60-like"/>
    <property type="match status" value="1"/>
</dbReference>
<dbReference type="Gene3D" id="3.40.390.80">
    <property type="entry name" value="Peptidase M60, enhancin-like domain 2"/>
    <property type="match status" value="1"/>
</dbReference>
<dbReference type="Proteomes" id="UP001597545">
    <property type="component" value="Unassembled WGS sequence"/>
</dbReference>
<dbReference type="PANTHER" id="PTHR15730:SF5">
    <property type="entry name" value="SI:CH211-210B2.2-RELATED"/>
    <property type="match status" value="1"/>
</dbReference>
<evidence type="ECO:0000259" key="1">
    <source>
        <dbReference type="PROSITE" id="PS51723"/>
    </source>
</evidence>
<dbReference type="InterPro" id="IPR042279">
    <property type="entry name" value="Pep_M60_3"/>
</dbReference>
<evidence type="ECO:0000313" key="3">
    <source>
        <dbReference type="Proteomes" id="UP001597545"/>
    </source>
</evidence>
<dbReference type="InterPro" id="IPR051244">
    <property type="entry name" value="TCAF"/>
</dbReference>
<dbReference type="Pfam" id="PF17291">
    <property type="entry name" value="M60-like_N"/>
    <property type="match status" value="1"/>
</dbReference>
<dbReference type="PANTHER" id="PTHR15730">
    <property type="entry name" value="EXPERIMENTAL AUTOIMMUNE PROSTATITIS ANTIGEN 2-RELATED"/>
    <property type="match status" value="1"/>
</dbReference>
<dbReference type="PROSITE" id="PS51723">
    <property type="entry name" value="PEPTIDASE_M60"/>
    <property type="match status" value="1"/>
</dbReference>
<dbReference type="InterPro" id="IPR035423">
    <property type="entry name" value="M60-like_N"/>
</dbReference>
<dbReference type="InterPro" id="IPR031161">
    <property type="entry name" value="Peptidase_M60_dom"/>
</dbReference>
<comment type="caution">
    <text evidence="2">The sequence shown here is derived from an EMBL/GenBank/DDBJ whole genome shotgun (WGS) entry which is preliminary data.</text>
</comment>
<sequence>MKRTFFFLLTCCLGGLLTSCEVNDGGGNMQPVPADPQKLAVADSVQHFNISPSAAAEADRLQFRGNHNDMQATGYYVAPNSSITLHVNFKSGSTSARLAIGTPFRDNIRPVRQYFDLQQGSHTFTVDQYGGLVYVIYTTNNYSDTGQLELSFGEGFIPVPYFQKGKTTPQQWMNTLDSLKNNVPDVMLVSDHTIMVANMDEALLYKDENQQLIVERLDSIIKFSNFISGLNGNSGVNALPKNKHLITVRDSASGGYMAAGIAIYYTESLSYRMLQPRYLANTNGWGIWHEVGHTYQQKAWTWGGLTETTVNVYSLACERGFGLPVSRITTNNAWPKLDAYFLKPIAERNYNSGDNDLKLIMFHQLGLAFGDNLYIQLSRTTRENRPVLSTDEEKMRYFMLSASTIVQKDLSDFFRKWGFKVNESVYTELANLQLPAPDQDLTMLRD</sequence>
<evidence type="ECO:0000313" key="2">
    <source>
        <dbReference type="EMBL" id="MFD2548944.1"/>
    </source>
</evidence>
<accession>A0ABW5KJX7</accession>
<dbReference type="EMBL" id="JBHULR010000007">
    <property type="protein sequence ID" value="MFD2548944.1"/>
    <property type="molecule type" value="Genomic_DNA"/>
</dbReference>
<reference evidence="3" key="1">
    <citation type="journal article" date="2019" name="Int. J. Syst. Evol. Microbiol.">
        <title>The Global Catalogue of Microorganisms (GCM) 10K type strain sequencing project: providing services to taxonomists for standard genome sequencing and annotation.</title>
        <authorList>
            <consortium name="The Broad Institute Genomics Platform"/>
            <consortium name="The Broad Institute Genome Sequencing Center for Infectious Disease"/>
            <person name="Wu L."/>
            <person name="Ma J."/>
        </authorList>
    </citation>
    <scope>NUCLEOTIDE SEQUENCE [LARGE SCALE GENOMIC DNA]</scope>
    <source>
        <strain evidence="3">KCTC 42662</strain>
    </source>
</reference>
<dbReference type="PROSITE" id="PS51257">
    <property type="entry name" value="PROKAR_LIPOPROTEIN"/>
    <property type="match status" value="1"/>
</dbReference>
<name>A0ABW5KJX7_9SPHI</name>
<feature type="domain" description="Peptidase M60" evidence="1">
    <location>
        <begin position="68"/>
        <end position="370"/>
    </location>
</feature>
<protein>
    <submittedName>
        <fullName evidence="2">M60 family metallopeptidase</fullName>
    </submittedName>
</protein>
<dbReference type="Gene3D" id="2.60.120.1250">
    <property type="entry name" value="Peptidase M60, enhancin-like domain 1"/>
    <property type="match status" value="1"/>
</dbReference>
<proteinExistence type="predicted"/>
<dbReference type="Gene3D" id="1.10.390.30">
    <property type="entry name" value="Peptidase M60, enhancin-like domain 3"/>
    <property type="match status" value="1"/>
</dbReference>
<keyword evidence="3" id="KW-1185">Reference proteome</keyword>
<organism evidence="2 3">
    <name type="scientific">Sphingobacterium suaedae</name>
    <dbReference type="NCBI Taxonomy" id="1686402"/>
    <lineage>
        <taxon>Bacteria</taxon>
        <taxon>Pseudomonadati</taxon>
        <taxon>Bacteroidota</taxon>
        <taxon>Sphingobacteriia</taxon>
        <taxon>Sphingobacteriales</taxon>
        <taxon>Sphingobacteriaceae</taxon>
        <taxon>Sphingobacterium</taxon>
    </lineage>
</organism>